<dbReference type="Proteomes" id="UP000311919">
    <property type="component" value="Unassembled WGS sequence"/>
</dbReference>
<comment type="caution">
    <text evidence="1">The sequence shown here is derived from an EMBL/GenBank/DDBJ whole genome shotgun (WGS) entry which is preliminary data.</text>
</comment>
<proteinExistence type="predicted"/>
<evidence type="ECO:0000313" key="2">
    <source>
        <dbReference type="Proteomes" id="UP000311919"/>
    </source>
</evidence>
<reference evidence="1 2" key="1">
    <citation type="submission" date="2019-03" db="EMBL/GenBank/DDBJ databases">
        <title>An improved genome assembly of the fluke Schistosoma japonicum.</title>
        <authorList>
            <person name="Hu W."/>
            <person name="Luo F."/>
            <person name="Yin M."/>
            <person name="Mo X."/>
            <person name="Sun C."/>
            <person name="Wu Q."/>
            <person name="Zhu B."/>
            <person name="Xiang M."/>
            <person name="Wang J."/>
            <person name="Wang Y."/>
            <person name="Zhang T."/>
            <person name="Xu B."/>
            <person name="Zheng H."/>
            <person name="Feng Z."/>
        </authorList>
    </citation>
    <scope>NUCLEOTIDE SEQUENCE [LARGE SCALE GENOMIC DNA]</scope>
    <source>
        <strain evidence="1">HuSjv2</strain>
        <tissue evidence="1">Worms</tissue>
    </source>
</reference>
<organism evidence="1 2">
    <name type="scientific">Schistosoma japonicum</name>
    <name type="common">Blood fluke</name>
    <dbReference type="NCBI Taxonomy" id="6182"/>
    <lineage>
        <taxon>Eukaryota</taxon>
        <taxon>Metazoa</taxon>
        <taxon>Spiralia</taxon>
        <taxon>Lophotrochozoa</taxon>
        <taxon>Platyhelminthes</taxon>
        <taxon>Trematoda</taxon>
        <taxon>Digenea</taxon>
        <taxon>Strigeidida</taxon>
        <taxon>Schistosomatoidea</taxon>
        <taxon>Schistosomatidae</taxon>
        <taxon>Schistosoma</taxon>
    </lineage>
</organism>
<protein>
    <submittedName>
        <fullName evidence="1">Uncharacterized protein</fullName>
    </submittedName>
</protein>
<sequence>MSLFMNICKQKHVERPILQWVVPSVGSSDKKKSEKEKRFALLPGSPSCHTSKHIYFVVILRPPPPEPSFFSLPAWTKDLCRTPLPSALTETAATSSLGMDRRVSSSHPLRSEPVIARLPDHFYISQSEGQGLAVWEPYVRPL</sequence>
<dbReference type="EMBL" id="SKCS01001291">
    <property type="protein sequence ID" value="TNN04616.1"/>
    <property type="molecule type" value="Genomic_DNA"/>
</dbReference>
<gene>
    <name evidence="1" type="ORF">EWB00_000859</name>
</gene>
<name>A0A4Z2CKA3_SCHJA</name>
<accession>A0A4Z2CKA3</accession>
<dbReference type="AlphaFoldDB" id="A0A4Z2CKA3"/>
<evidence type="ECO:0000313" key="1">
    <source>
        <dbReference type="EMBL" id="TNN04616.1"/>
    </source>
</evidence>
<keyword evidence="2" id="KW-1185">Reference proteome</keyword>